<name>A0A0R1ES37_LACZE</name>
<dbReference type="EMBL" id="AZCT01000011">
    <property type="protein sequence ID" value="KRK12016.1"/>
    <property type="molecule type" value="Genomic_DNA"/>
</dbReference>
<sequence length="316" mass="35506">MERIKSNERVLINIGQHWYYTTASRLSQVIHDTIKAALGPDQHELLFVYSFTTNSRYSLITDGKRLWHLRISDHRQAGYQGFNFDLRNTANFAELREMIRHCLASPNNTLRVGGLAYMLLLVKHAEVMEDEQHNVQIAVGDQVITLSLKRLSMLLDQLSQLKLVTTEETGAAVVTALGEGVIKRLTTPEILQLWHGDGALDFSVRTILEVFATGLPKEEKLNMISPYNTVVAVGLKGKPHRFSIPGRLRGELKVGQIIAVRASYRQRALACITELTTVPKEEQLAVHMGWVSKHPPTEEEIAAYLAEKAGQAEIFD</sequence>
<reference evidence="1 2" key="1">
    <citation type="journal article" date="2015" name="Genome Announc.">
        <title>Expanding the biotechnology potential of lactobacilli through comparative genomics of 213 strains and associated genera.</title>
        <authorList>
            <person name="Sun Z."/>
            <person name="Harris H.M."/>
            <person name="McCann A."/>
            <person name="Guo C."/>
            <person name="Argimon S."/>
            <person name="Zhang W."/>
            <person name="Yang X."/>
            <person name="Jeffery I.B."/>
            <person name="Cooney J.C."/>
            <person name="Kagawa T.F."/>
            <person name="Liu W."/>
            <person name="Song Y."/>
            <person name="Salvetti E."/>
            <person name="Wrobel A."/>
            <person name="Rasinkangas P."/>
            <person name="Parkhill J."/>
            <person name="Rea M.C."/>
            <person name="O'Sullivan O."/>
            <person name="Ritari J."/>
            <person name="Douillard F.P."/>
            <person name="Paul Ross R."/>
            <person name="Yang R."/>
            <person name="Briner A.E."/>
            <person name="Felis G.E."/>
            <person name="de Vos W.M."/>
            <person name="Barrangou R."/>
            <person name="Klaenhammer T.R."/>
            <person name="Caufield P.W."/>
            <person name="Cui Y."/>
            <person name="Zhang H."/>
            <person name="O'Toole P.W."/>
        </authorList>
    </citation>
    <scope>NUCLEOTIDE SEQUENCE [LARGE SCALE GENOMIC DNA]</scope>
    <source>
        <strain evidence="1 2">DSM 20178</strain>
    </source>
</reference>
<accession>A0A0R1ES37</accession>
<protein>
    <submittedName>
        <fullName evidence="1">Uncharacterized protein</fullName>
    </submittedName>
</protein>
<dbReference type="PATRIC" id="fig|1423816.3.peg.614"/>
<proteinExistence type="predicted"/>
<evidence type="ECO:0000313" key="1">
    <source>
        <dbReference type="EMBL" id="KRK12016.1"/>
    </source>
</evidence>
<dbReference type="GeneID" id="45549207"/>
<dbReference type="Proteomes" id="UP000051984">
    <property type="component" value="Unassembled WGS sequence"/>
</dbReference>
<organism evidence="1 2">
    <name type="scientific">Lacticaseibacillus zeae DSM 20178 = KCTC 3804</name>
    <dbReference type="NCBI Taxonomy" id="1423816"/>
    <lineage>
        <taxon>Bacteria</taxon>
        <taxon>Bacillati</taxon>
        <taxon>Bacillota</taxon>
        <taxon>Bacilli</taxon>
        <taxon>Lactobacillales</taxon>
        <taxon>Lactobacillaceae</taxon>
        <taxon>Lacticaseibacillus</taxon>
    </lineage>
</organism>
<dbReference type="AlphaFoldDB" id="A0A0R1ES37"/>
<evidence type="ECO:0000313" key="2">
    <source>
        <dbReference type="Proteomes" id="UP000051984"/>
    </source>
</evidence>
<gene>
    <name evidence="1" type="ORF">FD51_GL000610</name>
</gene>
<dbReference type="RefSeq" id="WP_025013587.1">
    <property type="nucleotide sequence ID" value="NZ_AZCT01000011.1"/>
</dbReference>
<comment type="caution">
    <text evidence="1">The sequence shown here is derived from an EMBL/GenBank/DDBJ whole genome shotgun (WGS) entry which is preliminary data.</text>
</comment>